<dbReference type="EMBL" id="JAGMVJ010000002">
    <property type="protein sequence ID" value="KAH7093562.1"/>
    <property type="molecule type" value="Genomic_DNA"/>
</dbReference>
<gene>
    <name evidence="2" type="ORF">FB567DRAFT_176170</name>
</gene>
<dbReference type="AlphaFoldDB" id="A0A8K0RHL4"/>
<protein>
    <submittedName>
        <fullName evidence="2">Uncharacterized protein</fullName>
    </submittedName>
</protein>
<feature type="compositionally biased region" description="Polar residues" evidence="1">
    <location>
        <begin position="32"/>
        <end position="45"/>
    </location>
</feature>
<name>A0A8K0RHL4_9PLEO</name>
<evidence type="ECO:0000313" key="3">
    <source>
        <dbReference type="Proteomes" id="UP000813461"/>
    </source>
</evidence>
<organism evidence="2 3">
    <name type="scientific">Paraphoma chrysanthemicola</name>
    <dbReference type="NCBI Taxonomy" id="798071"/>
    <lineage>
        <taxon>Eukaryota</taxon>
        <taxon>Fungi</taxon>
        <taxon>Dikarya</taxon>
        <taxon>Ascomycota</taxon>
        <taxon>Pezizomycotina</taxon>
        <taxon>Dothideomycetes</taxon>
        <taxon>Pleosporomycetidae</taxon>
        <taxon>Pleosporales</taxon>
        <taxon>Pleosporineae</taxon>
        <taxon>Phaeosphaeriaceae</taxon>
        <taxon>Paraphoma</taxon>
    </lineage>
</organism>
<evidence type="ECO:0000256" key="1">
    <source>
        <dbReference type="SAM" id="MobiDB-lite"/>
    </source>
</evidence>
<comment type="caution">
    <text evidence="2">The sequence shown here is derived from an EMBL/GenBank/DDBJ whole genome shotgun (WGS) entry which is preliminary data.</text>
</comment>
<reference evidence="2" key="1">
    <citation type="journal article" date="2021" name="Nat. Commun.">
        <title>Genetic determinants of endophytism in the Arabidopsis root mycobiome.</title>
        <authorList>
            <person name="Mesny F."/>
            <person name="Miyauchi S."/>
            <person name="Thiergart T."/>
            <person name="Pickel B."/>
            <person name="Atanasova L."/>
            <person name="Karlsson M."/>
            <person name="Huettel B."/>
            <person name="Barry K.W."/>
            <person name="Haridas S."/>
            <person name="Chen C."/>
            <person name="Bauer D."/>
            <person name="Andreopoulos W."/>
            <person name="Pangilinan J."/>
            <person name="LaButti K."/>
            <person name="Riley R."/>
            <person name="Lipzen A."/>
            <person name="Clum A."/>
            <person name="Drula E."/>
            <person name="Henrissat B."/>
            <person name="Kohler A."/>
            <person name="Grigoriev I.V."/>
            <person name="Martin F.M."/>
            <person name="Hacquard S."/>
        </authorList>
    </citation>
    <scope>NUCLEOTIDE SEQUENCE</scope>
    <source>
        <strain evidence="2">MPI-SDFR-AT-0120</strain>
    </source>
</reference>
<accession>A0A8K0RHL4</accession>
<dbReference type="OrthoDB" id="3789738at2759"/>
<keyword evidence="3" id="KW-1185">Reference proteome</keyword>
<evidence type="ECO:0000313" key="2">
    <source>
        <dbReference type="EMBL" id="KAH7093562.1"/>
    </source>
</evidence>
<feature type="region of interest" description="Disordered" evidence="1">
    <location>
        <begin position="1"/>
        <end position="56"/>
    </location>
</feature>
<sequence length="235" mass="26094">MYGRGFSGSHSGRYHDHRRGVPSGSAPPRNPVQPTIVAQQGQQRSKPVRHQPHITGYNRRLEGRKVCRCTHPASHGDAFSHTSSLEQYVGYPVLGLDGQRMSWDEEMHRKLDALGKDYATEEELETTSDRVYHPDTLRADSARGRNNNWALARGLTIKGLPHDVVWHGRRNPLNVLIHPPPETPNLAVISNHGGYMPGPTAFAQGTRLPSLQTTLGLTWGASQFNRGGSSIYGRR</sequence>
<dbReference type="Proteomes" id="UP000813461">
    <property type="component" value="Unassembled WGS sequence"/>
</dbReference>
<proteinExistence type="predicted"/>